<proteinExistence type="predicted"/>
<accession>A0ABS5TXW6</accession>
<evidence type="ECO:0000256" key="1">
    <source>
        <dbReference type="ARBA" id="ARBA00004141"/>
    </source>
</evidence>
<dbReference type="RefSeq" id="WP_214348341.1">
    <property type="nucleotide sequence ID" value="NZ_JAHBOH010000001.1"/>
</dbReference>
<dbReference type="EMBL" id="JAHBOH010000001">
    <property type="protein sequence ID" value="MBT0993950.1"/>
    <property type="molecule type" value="Genomic_DNA"/>
</dbReference>
<keyword evidence="4 5" id="KW-0472">Membrane</keyword>
<dbReference type="InterPro" id="IPR049453">
    <property type="entry name" value="Memb_transporter_dom"/>
</dbReference>
<evidence type="ECO:0000259" key="6">
    <source>
        <dbReference type="Pfam" id="PF13515"/>
    </source>
</evidence>
<feature type="transmembrane region" description="Helical" evidence="5">
    <location>
        <begin position="35"/>
        <end position="54"/>
    </location>
</feature>
<dbReference type="Proteomes" id="UP000722125">
    <property type="component" value="Unassembled WGS sequence"/>
</dbReference>
<keyword evidence="3 5" id="KW-1133">Transmembrane helix</keyword>
<feature type="transmembrane region" description="Helical" evidence="5">
    <location>
        <begin position="163"/>
        <end position="181"/>
    </location>
</feature>
<feature type="transmembrane region" description="Helical" evidence="5">
    <location>
        <begin position="139"/>
        <end position="157"/>
    </location>
</feature>
<sequence>MDEQRAGTAGERRRWHDLLLVARVRRRQGVARVRAAWFPVLQAAVAAGIAFGIARYLLDHPYPFFAPVSAWVALGFSIDRSARRVAELAVGVAIGVGLGDAVVHVIGTGLWQVAVVLLVAALTARFLDRGAMLTTQAGVQAMVIVGLPAVSASGGPFGRWTDALVGGAVALAVAVLTPSDPRRHARALGRRAVEDVAAVLHLLARGVGAASVPDVEDALVRGRASQPSLDEWKDTATSARELARLSPAGRRYRGELTRLVEASVQTDRAMRNARVLTRRALALLESGGHHDLSGIAQRFDATATAADDLAAALGSGRDPSRARAELLESARALDPFVVAPEDWQVQSLVLLHRSLVVDLLEAAGEDPASAREALPEL</sequence>
<evidence type="ECO:0000313" key="7">
    <source>
        <dbReference type="EMBL" id="MBT0993950.1"/>
    </source>
</evidence>
<dbReference type="Pfam" id="PF13515">
    <property type="entry name" value="FUSC_2"/>
    <property type="match status" value="1"/>
</dbReference>
<evidence type="ECO:0000256" key="2">
    <source>
        <dbReference type="ARBA" id="ARBA00022692"/>
    </source>
</evidence>
<comment type="subcellular location">
    <subcellularLocation>
        <location evidence="1">Membrane</location>
        <topology evidence="1">Multi-pass membrane protein</topology>
    </subcellularLocation>
</comment>
<protein>
    <submittedName>
        <fullName evidence="7">FUSC family protein</fullName>
    </submittedName>
</protein>
<name>A0ABS5TXW6_9CELL</name>
<reference evidence="7 8" key="1">
    <citation type="submission" date="2021-05" db="EMBL/GenBank/DDBJ databases">
        <title>Description of Cellulomonas sp. DKR-3 sp. nov.</title>
        <authorList>
            <person name="Dahal R.H."/>
            <person name="Chaudhary D.K."/>
        </authorList>
    </citation>
    <scope>NUCLEOTIDE SEQUENCE [LARGE SCALE GENOMIC DNA]</scope>
    <source>
        <strain evidence="7 8">DKR-3</strain>
    </source>
</reference>
<evidence type="ECO:0000256" key="5">
    <source>
        <dbReference type="SAM" id="Phobius"/>
    </source>
</evidence>
<keyword evidence="8" id="KW-1185">Reference proteome</keyword>
<feature type="domain" description="Integral membrane bound transporter" evidence="6">
    <location>
        <begin position="50"/>
        <end position="173"/>
    </location>
</feature>
<evidence type="ECO:0000256" key="4">
    <source>
        <dbReference type="ARBA" id="ARBA00023136"/>
    </source>
</evidence>
<gene>
    <name evidence="7" type="ORF">KIN34_06585</name>
</gene>
<feature type="transmembrane region" description="Helical" evidence="5">
    <location>
        <begin position="109"/>
        <end position="127"/>
    </location>
</feature>
<keyword evidence="2 5" id="KW-0812">Transmembrane</keyword>
<evidence type="ECO:0000256" key="3">
    <source>
        <dbReference type="ARBA" id="ARBA00022989"/>
    </source>
</evidence>
<evidence type="ECO:0000313" key="8">
    <source>
        <dbReference type="Proteomes" id="UP000722125"/>
    </source>
</evidence>
<organism evidence="7 8">
    <name type="scientific">Cellulomonas fulva</name>
    <dbReference type="NCBI Taxonomy" id="2835530"/>
    <lineage>
        <taxon>Bacteria</taxon>
        <taxon>Bacillati</taxon>
        <taxon>Actinomycetota</taxon>
        <taxon>Actinomycetes</taxon>
        <taxon>Micrococcales</taxon>
        <taxon>Cellulomonadaceae</taxon>
        <taxon>Cellulomonas</taxon>
    </lineage>
</organism>
<comment type="caution">
    <text evidence="7">The sequence shown here is derived from an EMBL/GenBank/DDBJ whole genome shotgun (WGS) entry which is preliminary data.</text>
</comment>